<accession>M7ZNN3</accession>
<reference evidence="2" key="1">
    <citation type="journal article" date="2013" name="Nature">
        <title>Draft genome of the wheat A-genome progenitor Triticum urartu.</title>
        <authorList>
            <person name="Ling H.Q."/>
            <person name="Zhao S."/>
            <person name="Liu D."/>
            <person name="Wang J."/>
            <person name="Sun H."/>
            <person name="Zhang C."/>
            <person name="Fan H."/>
            <person name="Li D."/>
            <person name="Dong L."/>
            <person name="Tao Y."/>
            <person name="Gao C."/>
            <person name="Wu H."/>
            <person name="Li Y."/>
            <person name="Cui Y."/>
            <person name="Guo X."/>
            <person name="Zheng S."/>
            <person name="Wang B."/>
            <person name="Yu K."/>
            <person name="Liang Q."/>
            <person name="Yang W."/>
            <person name="Lou X."/>
            <person name="Chen J."/>
            <person name="Feng M."/>
            <person name="Jian J."/>
            <person name="Zhang X."/>
            <person name="Luo G."/>
            <person name="Jiang Y."/>
            <person name="Liu J."/>
            <person name="Wang Z."/>
            <person name="Sha Y."/>
            <person name="Zhang B."/>
            <person name="Wu H."/>
            <person name="Tang D."/>
            <person name="Shen Q."/>
            <person name="Xue P."/>
            <person name="Zou S."/>
            <person name="Wang X."/>
            <person name="Liu X."/>
            <person name="Wang F."/>
            <person name="Yang Y."/>
            <person name="An X."/>
            <person name="Dong Z."/>
            <person name="Zhang K."/>
            <person name="Zhang X."/>
            <person name="Luo M.C."/>
            <person name="Dvorak J."/>
            <person name="Tong Y."/>
            <person name="Wang J."/>
            <person name="Yang H."/>
            <person name="Li Z."/>
            <person name="Wang D."/>
            <person name="Zhang A."/>
            <person name="Wang J."/>
        </authorList>
    </citation>
    <scope>NUCLEOTIDE SEQUENCE</scope>
</reference>
<proteinExistence type="predicted"/>
<feature type="compositionally biased region" description="Basic and acidic residues" evidence="1">
    <location>
        <begin position="92"/>
        <end position="105"/>
    </location>
</feature>
<feature type="compositionally biased region" description="Low complexity" evidence="1">
    <location>
        <begin position="73"/>
        <end position="88"/>
    </location>
</feature>
<name>M7ZNN3_TRIUA</name>
<evidence type="ECO:0000313" key="2">
    <source>
        <dbReference type="EMBL" id="EMS61727.1"/>
    </source>
</evidence>
<dbReference type="AlphaFoldDB" id="M7ZNN3"/>
<protein>
    <submittedName>
        <fullName evidence="2">Uncharacterized protein</fullName>
    </submittedName>
</protein>
<feature type="region of interest" description="Disordered" evidence="1">
    <location>
        <begin position="163"/>
        <end position="185"/>
    </location>
</feature>
<dbReference type="EMBL" id="KD091560">
    <property type="protein sequence ID" value="EMS61727.1"/>
    <property type="molecule type" value="Genomic_DNA"/>
</dbReference>
<feature type="region of interest" description="Disordered" evidence="1">
    <location>
        <begin position="45"/>
        <end position="125"/>
    </location>
</feature>
<evidence type="ECO:0000256" key="1">
    <source>
        <dbReference type="SAM" id="MobiDB-lite"/>
    </source>
</evidence>
<organism evidence="2">
    <name type="scientific">Triticum urartu</name>
    <name type="common">Red wild einkorn</name>
    <name type="synonym">Crithodium urartu</name>
    <dbReference type="NCBI Taxonomy" id="4572"/>
    <lineage>
        <taxon>Eukaryota</taxon>
        <taxon>Viridiplantae</taxon>
        <taxon>Streptophyta</taxon>
        <taxon>Embryophyta</taxon>
        <taxon>Tracheophyta</taxon>
        <taxon>Spermatophyta</taxon>
        <taxon>Magnoliopsida</taxon>
        <taxon>Liliopsida</taxon>
        <taxon>Poales</taxon>
        <taxon>Poaceae</taxon>
        <taxon>BOP clade</taxon>
        <taxon>Pooideae</taxon>
        <taxon>Triticodae</taxon>
        <taxon>Triticeae</taxon>
        <taxon>Triticinae</taxon>
        <taxon>Triticum</taxon>
    </lineage>
</organism>
<gene>
    <name evidence="2" type="ORF">TRIUR3_27948</name>
</gene>
<sequence length="224" mass="23195">MEAHVGPTGQLGMVAALGLGARSGPGRGRPCAAAVNGDERAAHSFSARQGQIGSAEGQRRGGIGTWRGDCELGSPGSEAAGSISAGSGQNEEWQRRRGVEEDRQRGGPCARNGAGTKSGRGSVARGRGGTGEILIEMGELGLARELRFVPIWTSSEAVGLRRGARASGRQEASGGVDRGHGLGQEKPWLARSMDSGAVEAVGWAVAEIEEVGRESGWEWIRKAL</sequence>